<dbReference type="PROSITE" id="PS00908">
    <property type="entry name" value="MR_MLE_1"/>
    <property type="match status" value="1"/>
</dbReference>
<dbReference type="PANTHER" id="PTHR48080">
    <property type="entry name" value="D-GALACTONATE DEHYDRATASE-RELATED"/>
    <property type="match status" value="1"/>
</dbReference>
<dbReference type="SMART" id="SM00922">
    <property type="entry name" value="MR_MLE"/>
    <property type="match status" value="1"/>
</dbReference>
<reference evidence="3 4" key="1">
    <citation type="submission" date="2018-10" db="EMBL/GenBank/DDBJ databases">
        <title>Genomic Encyclopedia of Archaeal and Bacterial Type Strains, Phase II (KMG-II): from individual species to whole genera.</title>
        <authorList>
            <person name="Goeker M."/>
        </authorList>
    </citation>
    <scope>NUCLEOTIDE SEQUENCE [LARGE SCALE GENOMIC DNA]</scope>
    <source>
        <strain evidence="3 4">DSM 14954</strain>
    </source>
</reference>
<organism evidence="3 4">
    <name type="scientific">Solirubrobacter pauli</name>
    <dbReference type="NCBI Taxonomy" id="166793"/>
    <lineage>
        <taxon>Bacteria</taxon>
        <taxon>Bacillati</taxon>
        <taxon>Actinomycetota</taxon>
        <taxon>Thermoleophilia</taxon>
        <taxon>Solirubrobacterales</taxon>
        <taxon>Solirubrobacteraceae</taxon>
        <taxon>Solirubrobacter</taxon>
    </lineage>
</organism>
<dbReference type="GO" id="GO:0009063">
    <property type="term" value="P:amino acid catabolic process"/>
    <property type="evidence" value="ECO:0007669"/>
    <property type="project" value="InterPro"/>
</dbReference>
<evidence type="ECO:0000259" key="2">
    <source>
        <dbReference type="SMART" id="SM00922"/>
    </source>
</evidence>
<dbReference type="OrthoDB" id="9796450at2"/>
<comment type="caution">
    <text evidence="3">The sequence shown here is derived from an EMBL/GenBank/DDBJ whole genome shotgun (WGS) entry which is preliminary data.</text>
</comment>
<dbReference type="InterPro" id="IPR029065">
    <property type="entry name" value="Enolase_C-like"/>
</dbReference>
<evidence type="ECO:0000256" key="1">
    <source>
        <dbReference type="ARBA" id="ARBA00023239"/>
    </source>
</evidence>
<dbReference type="EMBL" id="RBIL01000001">
    <property type="protein sequence ID" value="RKQ92101.1"/>
    <property type="molecule type" value="Genomic_DNA"/>
</dbReference>
<dbReference type="Pfam" id="PF13378">
    <property type="entry name" value="MR_MLE_C"/>
    <property type="match status" value="1"/>
</dbReference>
<feature type="domain" description="Mandelate racemase/muconate lactonizing enzyme C-terminal" evidence="2">
    <location>
        <begin position="179"/>
        <end position="292"/>
    </location>
</feature>
<dbReference type="InterPro" id="IPR018110">
    <property type="entry name" value="Mandel_Rmase/mucon_lact_enz_CS"/>
</dbReference>
<protein>
    <submittedName>
        <fullName evidence="3">Gluconate/galactonate dehydratase</fullName>
    </submittedName>
</protein>
<proteinExistence type="predicted"/>
<sequence>MLGMRITGVHTAVVEANYDWTYVRVDAEGEGLSGLGECFGAPGLTAIIRDLAPLLIGEDARDVDRLWNKLRWGCSGAGSVAGIAYNAISGIEAALWDLVGQHYGVPIYRLLGGGKFRDSVRMYADCHAGEALHSMNALMVERPARWGQEGPDATAVGAIRNPEHGRAYAKGAPDEVFTPELYAERAKQVVAELGFSALKFDLDVPTPYMQDTASGTLSRAEIKYMVGLAAAVIDAVGDEVDVAFDCHWRYQVADAQRLAHELEPLGLMWLEDPVPPENVPALARVTKSTTTTIATGENGYMRHGFREAFESGAIDVAAPDPQKTGGLLETRRIADYADTHYISMAPHCIASPIGTIANVHICAAIPNFLALEWHGMSVPFWNDLAAGWEGGGSVIDGGRITVPEKPGLGVTLNLDLARQYARPDEPFFDE</sequence>
<accession>A0A660LH50</accession>
<dbReference type="GO" id="GO:0016829">
    <property type="term" value="F:lyase activity"/>
    <property type="evidence" value="ECO:0007669"/>
    <property type="project" value="UniProtKB-KW"/>
</dbReference>
<name>A0A660LH50_9ACTN</name>
<dbReference type="Gene3D" id="3.20.20.120">
    <property type="entry name" value="Enolase-like C-terminal domain"/>
    <property type="match status" value="1"/>
</dbReference>
<dbReference type="SUPFAM" id="SSF51604">
    <property type="entry name" value="Enolase C-terminal domain-like"/>
    <property type="match status" value="1"/>
</dbReference>
<dbReference type="SFLD" id="SFLDG00179">
    <property type="entry name" value="mandelate_racemase"/>
    <property type="match status" value="1"/>
</dbReference>
<dbReference type="CDD" id="cd03316">
    <property type="entry name" value="MR_like"/>
    <property type="match status" value="1"/>
</dbReference>
<dbReference type="Gene3D" id="3.30.390.10">
    <property type="entry name" value="Enolase-like, N-terminal domain"/>
    <property type="match status" value="1"/>
</dbReference>
<dbReference type="InterPro" id="IPR029017">
    <property type="entry name" value="Enolase-like_N"/>
</dbReference>
<dbReference type="Pfam" id="PF02746">
    <property type="entry name" value="MR_MLE_N"/>
    <property type="match status" value="1"/>
</dbReference>
<dbReference type="InterPro" id="IPR013342">
    <property type="entry name" value="Mandelate_racemase_C"/>
</dbReference>
<evidence type="ECO:0000313" key="4">
    <source>
        <dbReference type="Proteomes" id="UP000278962"/>
    </source>
</evidence>
<dbReference type="AlphaFoldDB" id="A0A660LH50"/>
<dbReference type="InterPro" id="IPR013341">
    <property type="entry name" value="Mandelate_racemase_N_dom"/>
</dbReference>
<dbReference type="PROSITE" id="PS00909">
    <property type="entry name" value="MR_MLE_2"/>
    <property type="match status" value="1"/>
</dbReference>
<dbReference type="Proteomes" id="UP000278962">
    <property type="component" value="Unassembled WGS sequence"/>
</dbReference>
<dbReference type="InterPro" id="IPR036849">
    <property type="entry name" value="Enolase-like_C_sf"/>
</dbReference>
<dbReference type="SUPFAM" id="SSF54826">
    <property type="entry name" value="Enolase N-terminal domain-like"/>
    <property type="match status" value="1"/>
</dbReference>
<dbReference type="SFLD" id="SFLDS00001">
    <property type="entry name" value="Enolase"/>
    <property type="match status" value="1"/>
</dbReference>
<dbReference type="PANTHER" id="PTHR48080:SF2">
    <property type="entry name" value="D-GALACTONATE DEHYDRATASE"/>
    <property type="match status" value="1"/>
</dbReference>
<dbReference type="InterPro" id="IPR034593">
    <property type="entry name" value="DgoD-like"/>
</dbReference>
<evidence type="ECO:0000313" key="3">
    <source>
        <dbReference type="EMBL" id="RKQ92101.1"/>
    </source>
</evidence>
<keyword evidence="4" id="KW-1185">Reference proteome</keyword>
<gene>
    <name evidence="3" type="ORF">C8N24_1940</name>
</gene>
<keyword evidence="1" id="KW-0456">Lyase</keyword>